<evidence type="ECO:0000313" key="2">
    <source>
        <dbReference type="EMBL" id="RKP25641.1"/>
    </source>
</evidence>
<evidence type="ECO:0000313" key="3">
    <source>
        <dbReference type="Proteomes" id="UP000278143"/>
    </source>
</evidence>
<evidence type="ECO:0000259" key="1">
    <source>
        <dbReference type="Pfam" id="PF05347"/>
    </source>
</evidence>
<feature type="domain" description="Complex 1 LYR protein" evidence="1">
    <location>
        <begin position="9"/>
        <end position="45"/>
    </location>
</feature>
<dbReference type="PANTHER" id="PTHR13166:SF7">
    <property type="entry name" value="LYR MOTIF-CONTAINING PROTEIN 4"/>
    <property type="match status" value="1"/>
</dbReference>
<dbReference type="Proteomes" id="UP000278143">
    <property type="component" value="Unassembled WGS sequence"/>
</dbReference>
<dbReference type="InterPro" id="IPR051522">
    <property type="entry name" value="ISC_assembly_LYR"/>
</dbReference>
<keyword evidence="3" id="KW-1185">Reference proteome</keyword>
<accession>A0A4P9Z1L9</accession>
<dbReference type="GO" id="GO:1990221">
    <property type="term" value="C:L-cysteine desulfurase complex"/>
    <property type="evidence" value="ECO:0007669"/>
    <property type="project" value="TreeGrafter"/>
</dbReference>
<dbReference type="OrthoDB" id="275715at2759"/>
<dbReference type="InterPro" id="IPR008011">
    <property type="entry name" value="Complex1_LYR_dom"/>
</dbReference>
<proteinExistence type="predicted"/>
<gene>
    <name evidence="2" type="ORF">SYNPS1DRAFT_15382</name>
</gene>
<reference evidence="3" key="1">
    <citation type="journal article" date="2018" name="Nat. Microbiol.">
        <title>Leveraging single-cell genomics to expand the fungal tree of life.</title>
        <authorList>
            <person name="Ahrendt S.R."/>
            <person name="Quandt C.A."/>
            <person name="Ciobanu D."/>
            <person name="Clum A."/>
            <person name="Salamov A."/>
            <person name="Andreopoulos B."/>
            <person name="Cheng J.F."/>
            <person name="Woyke T."/>
            <person name="Pelin A."/>
            <person name="Henrissat B."/>
            <person name="Reynolds N.K."/>
            <person name="Benny G.L."/>
            <person name="Smith M.E."/>
            <person name="James T.Y."/>
            <person name="Grigoriev I.V."/>
        </authorList>
    </citation>
    <scope>NUCLEOTIDE SEQUENCE [LARGE SCALE GENOMIC DNA]</scope>
    <source>
        <strain evidence="3">Benny S71-1</strain>
    </source>
</reference>
<dbReference type="GO" id="GO:0005739">
    <property type="term" value="C:mitochondrion"/>
    <property type="evidence" value="ECO:0007669"/>
    <property type="project" value="TreeGrafter"/>
</dbReference>
<dbReference type="GO" id="GO:0016226">
    <property type="term" value="P:iron-sulfur cluster assembly"/>
    <property type="evidence" value="ECO:0007669"/>
    <property type="project" value="TreeGrafter"/>
</dbReference>
<dbReference type="EMBL" id="KZ989670">
    <property type="protein sequence ID" value="RKP25641.1"/>
    <property type="molecule type" value="Genomic_DNA"/>
</dbReference>
<protein>
    <recommendedName>
        <fullName evidence="1">Complex 1 LYR protein domain-containing protein</fullName>
    </recommendedName>
</protein>
<sequence length="96" mass="11357">MTNPAAVTQLKSLYKAHLGAANKFAAYNFRQYFVRWTQTRFQEFEQRQKAIASADEKAKTESEFVAYMQRELEARRRQALMNSMFQVDRLVVEEQI</sequence>
<dbReference type="PANTHER" id="PTHR13166">
    <property type="entry name" value="PROTEIN C6ORF149"/>
    <property type="match status" value="1"/>
</dbReference>
<organism evidence="2 3">
    <name type="scientific">Syncephalis pseudoplumigaleata</name>
    <dbReference type="NCBI Taxonomy" id="1712513"/>
    <lineage>
        <taxon>Eukaryota</taxon>
        <taxon>Fungi</taxon>
        <taxon>Fungi incertae sedis</taxon>
        <taxon>Zoopagomycota</taxon>
        <taxon>Zoopagomycotina</taxon>
        <taxon>Zoopagomycetes</taxon>
        <taxon>Zoopagales</taxon>
        <taxon>Piptocephalidaceae</taxon>
        <taxon>Syncephalis</taxon>
    </lineage>
</organism>
<name>A0A4P9Z1L9_9FUNG</name>
<dbReference type="AlphaFoldDB" id="A0A4P9Z1L9"/>
<dbReference type="Pfam" id="PF05347">
    <property type="entry name" value="Complex1_LYR"/>
    <property type="match status" value="1"/>
</dbReference>